<dbReference type="Pfam" id="PF13920">
    <property type="entry name" value="zf-C3HC4_3"/>
    <property type="match status" value="1"/>
</dbReference>
<reference evidence="7 8" key="1">
    <citation type="journal article" date="2022" name="Nat. Plants">
        <title>Genomes of leafy and leafless Platanthera orchids illuminate the evolution of mycoheterotrophy.</title>
        <authorList>
            <person name="Li M.H."/>
            <person name="Liu K.W."/>
            <person name="Li Z."/>
            <person name="Lu H.C."/>
            <person name="Ye Q.L."/>
            <person name="Zhang D."/>
            <person name="Wang J.Y."/>
            <person name="Li Y.F."/>
            <person name="Zhong Z.M."/>
            <person name="Liu X."/>
            <person name="Yu X."/>
            <person name="Liu D.K."/>
            <person name="Tu X.D."/>
            <person name="Liu B."/>
            <person name="Hao Y."/>
            <person name="Liao X.Y."/>
            <person name="Jiang Y.T."/>
            <person name="Sun W.H."/>
            <person name="Chen J."/>
            <person name="Chen Y.Q."/>
            <person name="Ai Y."/>
            <person name="Zhai J.W."/>
            <person name="Wu S.S."/>
            <person name="Zhou Z."/>
            <person name="Hsiao Y.Y."/>
            <person name="Wu W.L."/>
            <person name="Chen Y.Y."/>
            <person name="Lin Y.F."/>
            <person name="Hsu J.L."/>
            <person name="Li C.Y."/>
            <person name="Wang Z.W."/>
            <person name="Zhao X."/>
            <person name="Zhong W.Y."/>
            <person name="Ma X.K."/>
            <person name="Ma L."/>
            <person name="Huang J."/>
            <person name="Chen G.Z."/>
            <person name="Huang M.Z."/>
            <person name="Huang L."/>
            <person name="Peng D.H."/>
            <person name="Luo Y.B."/>
            <person name="Zou S.Q."/>
            <person name="Chen S.P."/>
            <person name="Lan S."/>
            <person name="Tsai W.C."/>
            <person name="Van de Peer Y."/>
            <person name="Liu Z.J."/>
        </authorList>
    </citation>
    <scope>NUCLEOTIDE SEQUENCE [LARGE SCALE GENOMIC DNA]</scope>
    <source>
        <strain evidence="7">Lor288</strain>
    </source>
</reference>
<comment type="caution">
    <text evidence="7">The sequence shown here is derived from an EMBL/GenBank/DDBJ whole genome shotgun (WGS) entry which is preliminary data.</text>
</comment>
<dbReference type="InterPro" id="IPR013083">
    <property type="entry name" value="Znf_RING/FYVE/PHD"/>
</dbReference>
<keyword evidence="2 4" id="KW-0863">Zinc-finger</keyword>
<accession>A0ABR2LP61</accession>
<evidence type="ECO:0000259" key="6">
    <source>
        <dbReference type="PROSITE" id="PS50089"/>
    </source>
</evidence>
<dbReference type="CDD" id="cd16649">
    <property type="entry name" value="mRING-HC-C3HC5_CGRF1-like"/>
    <property type="match status" value="1"/>
</dbReference>
<evidence type="ECO:0000256" key="4">
    <source>
        <dbReference type="PROSITE-ProRule" id="PRU00175"/>
    </source>
</evidence>
<protein>
    <recommendedName>
        <fullName evidence="6">RING-type domain-containing protein</fullName>
    </recommendedName>
</protein>
<keyword evidence="1" id="KW-0479">Metal-binding</keyword>
<evidence type="ECO:0000256" key="3">
    <source>
        <dbReference type="ARBA" id="ARBA00022833"/>
    </source>
</evidence>
<keyword evidence="5" id="KW-0175">Coiled coil</keyword>
<evidence type="ECO:0000256" key="5">
    <source>
        <dbReference type="SAM" id="Coils"/>
    </source>
</evidence>
<evidence type="ECO:0000256" key="1">
    <source>
        <dbReference type="ARBA" id="ARBA00022723"/>
    </source>
</evidence>
<dbReference type="PROSITE" id="PS50089">
    <property type="entry name" value="ZF_RING_2"/>
    <property type="match status" value="1"/>
</dbReference>
<organism evidence="7 8">
    <name type="scientific">Platanthera guangdongensis</name>
    <dbReference type="NCBI Taxonomy" id="2320717"/>
    <lineage>
        <taxon>Eukaryota</taxon>
        <taxon>Viridiplantae</taxon>
        <taxon>Streptophyta</taxon>
        <taxon>Embryophyta</taxon>
        <taxon>Tracheophyta</taxon>
        <taxon>Spermatophyta</taxon>
        <taxon>Magnoliopsida</taxon>
        <taxon>Liliopsida</taxon>
        <taxon>Asparagales</taxon>
        <taxon>Orchidaceae</taxon>
        <taxon>Orchidoideae</taxon>
        <taxon>Orchideae</taxon>
        <taxon>Orchidinae</taxon>
        <taxon>Platanthera</taxon>
    </lineage>
</organism>
<proteinExistence type="predicted"/>
<dbReference type="Proteomes" id="UP001412067">
    <property type="component" value="Unassembled WGS sequence"/>
</dbReference>
<feature type="coiled-coil region" evidence="5">
    <location>
        <begin position="176"/>
        <end position="210"/>
    </location>
</feature>
<evidence type="ECO:0000313" key="8">
    <source>
        <dbReference type="Proteomes" id="UP001412067"/>
    </source>
</evidence>
<dbReference type="InterPro" id="IPR001841">
    <property type="entry name" value="Znf_RING"/>
</dbReference>
<gene>
    <name evidence="7" type="ORF">KSP40_PGU014995</name>
</gene>
<name>A0ABR2LP61_9ASPA</name>
<dbReference type="EMBL" id="JBBWWR010000017">
    <property type="protein sequence ID" value="KAK8946139.1"/>
    <property type="molecule type" value="Genomic_DNA"/>
</dbReference>
<dbReference type="Gene3D" id="3.30.40.10">
    <property type="entry name" value="Zinc/RING finger domain, C3HC4 (zinc finger)"/>
    <property type="match status" value="1"/>
</dbReference>
<evidence type="ECO:0000256" key="2">
    <source>
        <dbReference type="ARBA" id="ARBA00022771"/>
    </source>
</evidence>
<dbReference type="PANTHER" id="PTHR42647:SF5">
    <property type="entry name" value="SBP (S-RIBONUCLEASE BINDING PROTEIN) FAMILY PROTEIN"/>
    <property type="match status" value="1"/>
</dbReference>
<feature type="domain" description="RING-type" evidence="6">
    <location>
        <begin position="268"/>
        <end position="306"/>
    </location>
</feature>
<sequence length="319" mass="35447">MAVRAQYPPKVLLLGRTENEMNNEEVNMDFPPNPTLDQSPVFFSNGGNVNSWRRRGRETEAMAAPSLQQQQQQQSVFSLQSPSMLGLGQFQPWMPSLVSTGLRLALEEQKHSQIKKEQTDSFLSAFYSEDLAAQINQEKNEIEQYLIAQGEQLRQALVERQQRQYRAIIESAGRKLREKDSEIERAARCNAELEERLARFQTESMAWQAKAMAEQAAAASLHAHLQKAAVAAAAAALGDEKSSGESPEEDQESAYVDPCRSETTDRPCRTCRCRPATVVLLPCRHLCLCPECDSPASAAGEACPACGYFRTGSLQISFS</sequence>
<keyword evidence="8" id="KW-1185">Reference proteome</keyword>
<evidence type="ECO:0000313" key="7">
    <source>
        <dbReference type="EMBL" id="KAK8946139.1"/>
    </source>
</evidence>
<dbReference type="PANTHER" id="PTHR42647">
    <property type="entry name" value="SBP (S-RIBONUCLEASE BINDING PROTEIN) FAMILY PROTEIN"/>
    <property type="match status" value="1"/>
</dbReference>
<keyword evidence="3" id="KW-0862">Zinc</keyword>
<dbReference type="PIRSF" id="PIRSF036836">
    <property type="entry name" value="RNase_bind_SBP1"/>
    <property type="match status" value="1"/>
</dbReference>